<dbReference type="EMBL" id="CZAO01000010">
    <property type="protein sequence ID" value="CUP77551.1"/>
    <property type="molecule type" value="Genomic_DNA"/>
</dbReference>
<gene>
    <name evidence="1" type="ORF">ERS852510_02321</name>
</gene>
<dbReference type="GO" id="GO:0005975">
    <property type="term" value="P:carbohydrate metabolic process"/>
    <property type="evidence" value="ECO:0007669"/>
    <property type="project" value="InterPro"/>
</dbReference>
<dbReference type="Proteomes" id="UP000095766">
    <property type="component" value="Unassembled WGS sequence"/>
</dbReference>
<protein>
    <submittedName>
        <fullName evidence="1">Uncharacterized protein conserved in bacteria</fullName>
    </submittedName>
</protein>
<dbReference type="AlphaFoldDB" id="A0A174R077"/>
<sequence>MRITNLYHYLKFYIMVQLLIRDDDLNYFNRPEDILKAYSRMPDLPISFACVPYVMDLSTVGNCPETNGNKIPRAIGENKVLVDFINKGMKEGKYDVLLHGYTHEYKIDSAGKRYPEMIWRDSEELKKIIPEGKKYLEELFETSISWFVAPSNSISKENLRVIYNNNLNFSGIIRLKFDRYMTFNAMKNYIKRVYYRYSSNINYPGILDYGTHIEINAASLPSLDQEVNYNHFTHIFDFCQKYGYPMAINVHCWDMRDHPNKYEGLFSFLQDAISRGGVPVRFRDLII</sequence>
<evidence type="ECO:0000313" key="1">
    <source>
        <dbReference type="EMBL" id="CUP77551.1"/>
    </source>
</evidence>
<dbReference type="Gene3D" id="3.20.20.370">
    <property type="entry name" value="Glycoside hydrolase/deacetylase"/>
    <property type="match status" value="1"/>
</dbReference>
<accession>A0A174R077</accession>
<organism evidence="1 2">
    <name type="scientific">Bacteroides uniformis</name>
    <dbReference type="NCBI Taxonomy" id="820"/>
    <lineage>
        <taxon>Bacteria</taxon>
        <taxon>Pseudomonadati</taxon>
        <taxon>Bacteroidota</taxon>
        <taxon>Bacteroidia</taxon>
        <taxon>Bacteroidales</taxon>
        <taxon>Bacteroidaceae</taxon>
        <taxon>Bacteroides</taxon>
    </lineage>
</organism>
<dbReference type="SUPFAM" id="SSF88713">
    <property type="entry name" value="Glycoside hydrolase/deacetylase"/>
    <property type="match status" value="1"/>
</dbReference>
<evidence type="ECO:0000313" key="2">
    <source>
        <dbReference type="Proteomes" id="UP000095766"/>
    </source>
</evidence>
<proteinExistence type="predicted"/>
<reference evidence="1 2" key="1">
    <citation type="submission" date="2015-09" db="EMBL/GenBank/DDBJ databases">
        <authorList>
            <consortium name="Pathogen Informatics"/>
        </authorList>
    </citation>
    <scope>NUCLEOTIDE SEQUENCE [LARGE SCALE GENOMIC DNA]</scope>
    <source>
        <strain evidence="1 2">2789STDY5834898</strain>
    </source>
</reference>
<dbReference type="InterPro" id="IPR018763">
    <property type="entry name" value="DUF2334"/>
</dbReference>
<dbReference type="InterPro" id="IPR011330">
    <property type="entry name" value="Glyco_hydro/deAcase_b/a-brl"/>
</dbReference>
<name>A0A174R077_BACUN</name>
<dbReference type="Pfam" id="PF10096">
    <property type="entry name" value="DUF2334"/>
    <property type="match status" value="1"/>
</dbReference>